<dbReference type="Pfam" id="PF01204">
    <property type="entry name" value="Trehalase"/>
    <property type="match status" value="1"/>
</dbReference>
<accession>A0A3P6Q2C9</accession>
<dbReference type="InterPro" id="IPR012341">
    <property type="entry name" value="6hp_glycosidase-like_sf"/>
</dbReference>
<dbReference type="GO" id="GO:0005993">
    <property type="term" value="P:trehalose catabolic process"/>
    <property type="evidence" value="ECO:0007669"/>
    <property type="project" value="TreeGrafter"/>
</dbReference>
<organism evidence="3 4">
    <name type="scientific">Anisakis simplex</name>
    <name type="common">Herring worm</name>
    <dbReference type="NCBI Taxonomy" id="6269"/>
    <lineage>
        <taxon>Eukaryota</taxon>
        <taxon>Metazoa</taxon>
        <taxon>Ecdysozoa</taxon>
        <taxon>Nematoda</taxon>
        <taxon>Chromadorea</taxon>
        <taxon>Rhabditida</taxon>
        <taxon>Spirurina</taxon>
        <taxon>Ascaridomorpha</taxon>
        <taxon>Ascaridoidea</taxon>
        <taxon>Anisakidae</taxon>
        <taxon>Anisakis</taxon>
        <taxon>Anisakis simplex complex</taxon>
    </lineage>
</organism>
<dbReference type="Gene3D" id="1.50.10.10">
    <property type="match status" value="1"/>
</dbReference>
<dbReference type="AlphaFoldDB" id="A0A3P6Q2C9"/>
<protein>
    <recommendedName>
        <fullName evidence="2">Alpha,alpha-trehalose glucohydrolase</fullName>
    </recommendedName>
</protein>
<dbReference type="InterPro" id="IPR001661">
    <property type="entry name" value="Glyco_hydro_37"/>
</dbReference>
<evidence type="ECO:0000313" key="4">
    <source>
        <dbReference type="Proteomes" id="UP000267096"/>
    </source>
</evidence>
<dbReference type="PANTHER" id="PTHR23403:SF1">
    <property type="entry name" value="TREHALASE"/>
    <property type="match status" value="1"/>
</dbReference>
<dbReference type="Proteomes" id="UP000267096">
    <property type="component" value="Unassembled WGS sequence"/>
</dbReference>
<proteinExistence type="predicted"/>
<gene>
    <name evidence="3" type="ORF">ASIM_LOCUS5943</name>
</gene>
<dbReference type="GO" id="GO:0004555">
    <property type="term" value="F:alpha,alpha-trehalase activity"/>
    <property type="evidence" value="ECO:0007669"/>
    <property type="project" value="UniProtKB-EC"/>
</dbReference>
<dbReference type="PANTHER" id="PTHR23403">
    <property type="entry name" value="TREHALASE"/>
    <property type="match status" value="1"/>
</dbReference>
<comment type="catalytic activity">
    <reaction evidence="1">
        <text>alpha,alpha-trehalose + H2O = alpha-D-glucose + beta-D-glucose</text>
        <dbReference type="Rhea" id="RHEA:32675"/>
        <dbReference type="ChEBI" id="CHEBI:15377"/>
        <dbReference type="ChEBI" id="CHEBI:15903"/>
        <dbReference type="ChEBI" id="CHEBI:16551"/>
        <dbReference type="ChEBI" id="CHEBI:17925"/>
        <dbReference type="EC" id="3.2.1.28"/>
    </reaction>
</comment>
<sequence length="83" mass="9973">MRKFLLEHFTEPGSELETCEPSDWHHEPIKLIRINDVDLRNWAMRLNEMWLQLCRKVSKHDLIALSVVYHDLSLISVVYVIYH</sequence>
<evidence type="ECO:0000313" key="3">
    <source>
        <dbReference type="EMBL" id="VDK26301.1"/>
    </source>
</evidence>
<name>A0A3P6Q2C9_ANISI</name>
<keyword evidence="4" id="KW-1185">Reference proteome</keyword>
<evidence type="ECO:0000256" key="1">
    <source>
        <dbReference type="ARBA" id="ARBA00001576"/>
    </source>
</evidence>
<reference evidence="3 4" key="1">
    <citation type="submission" date="2018-11" db="EMBL/GenBank/DDBJ databases">
        <authorList>
            <consortium name="Pathogen Informatics"/>
        </authorList>
    </citation>
    <scope>NUCLEOTIDE SEQUENCE [LARGE SCALE GENOMIC DNA]</scope>
</reference>
<evidence type="ECO:0000256" key="2">
    <source>
        <dbReference type="ARBA" id="ARBA00031637"/>
    </source>
</evidence>
<dbReference type="EMBL" id="UYRR01012289">
    <property type="protein sequence ID" value="VDK26301.1"/>
    <property type="molecule type" value="Genomic_DNA"/>
</dbReference>